<dbReference type="AlphaFoldDB" id="A0A6S7BBF0"/>
<evidence type="ECO:0000313" key="8">
    <source>
        <dbReference type="Proteomes" id="UP000494115"/>
    </source>
</evidence>
<evidence type="ECO:0000256" key="5">
    <source>
        <dbReference type="ARBA" id="ARBA00022448"/>
    </source>
</evidence>
<evidence type="ECO:0000256" key="4">
    <source>
        <dbReference type="ARBA" id="ARBA00017470"/>
    </source>
</evidence>
<keyword evidence="5" id="KW-0813">Transport</keyword>
<reference evidence="7 8" key="1">
    <citation type="submission" date="2020-04" db="EMBL/GenBank/DDBJ databases">
        <authorList>
            <person name="De Canck E."/>
        </authorList>
    </citation>
    <scope>NUCLEOTIDE SEQUENCE [LARGE SCALE GENOMIC DNA]</scope>
    <source>
        <strain evidence="7 8">LMG 28138</strain>
    </source>
</reference>
<dbReference type="Pfam" id="PF13416">
    <property type="entry name" value="SBP_bac_8"/>
    <property type="match status" value="1"/>
</dbReference>
<protein>
    <recommendedName>
        <fullName evidence="4">sn-glycerol-3-phosphate-binding periplasmic protein UgpB</fullName>
    </recommendedName>
</protein>
<keyword evidence="6" id="KW-0732">Signal</keyword>
<dbReference type="EMBL" id="CADIKM010000015">
    <property type="protein sequence ID" value="CAB3792465.1"/>
    <property type="molecule type" value="Genomic_DNA"/>
</dbReference>
<organism evidence="7 8">
    <name type="scientific">Pararobbsia alpina</name>
    <dbReference type="NCBI Taxonomy" id="621374"/>
    <lineage>
        <taxon>Bacteria</taxon>
        <taxon>Pseudomonadati</taxon>
        <taxon>Pseudomonadota</taxon>
        <taxon>Betaproteobacteria</taxon>
        <taxon>Burkholderiales</taxon>
        <taxon>Burkholderiaceae</taxon>
        <taxon>Pararobbsia</taxon>
    </lineage>
</organism>
<evidence type="ECO:0000256" key="6">
    <source>
        <dbReference type="ARBA" id="ARBA00022729"/>
    </source>
</evidence>
<comment type="similarity">
    <text evidence="2">Belongs to the bacterial solute-binding protein 1 family.</text>
</comment>
<dbReference type="RefSeq" id="WP_175105876.1">
    <property type="nucleotide sequence ID" value="NZ_CADIKM010000015.1"/>
</dbReference>
<evidence type="ECO:0000313" key="7">
    <source>
        <dbReference type="EMBL" id="CAB3792465.1"/>
    </source>
</evidence>
<comment type="subunit">
    <text evidence="3">The complex is composed of two ATP-binding proteins (UgpC), two transmembrane proteins (UgpA and UgpE) and a solute-binding protein (UgpB).</text>
</comment>
<evidence type="ECO:0000256" key="2">
    <source>
        <dbReference type="ARBA" id="ARBA00008520"/>
    </source>
</evidence>
<sequence length="378" mass="41624">MITLRGITWNHTRGFLPKVATGQRFQELNPGVEIQWQTRSLQAFADFSIEQLASKFDLLVIDHPSIGEAAAHGLFVPLDTALPQDFLQDQAAQSVGSSHPSYEYDGHHWALAIDAATPVATSRRDLLDRAGVAVPQTWDELMTLARAGHVAVPAIPIDSLMNLFMLWVNEGEIPCAGPERFGSDEVGERALNALRELVTACDPACLKRNPIQTYEAMTRSDTLFYCPFAYGYSNYSRPGYAASLLEAGPLVTRKGSRLRSTLGGAGLAVSAASPHREAALQYARFVASGAVQGGIYVQGGGQPGYRAAWLDAEANRLSNNYFTRTLSTLDEAWQRPRYPGYIEFQNDAGLVVHTWLRGEAGLRETLDGLNRLHRQYWK</sequence>
<dbReference type="Gene3D" id="3.40.190.10">
    <property type="entry name" value="Periplasmic binding protein-like II"/>
    <property type="match status" value="2"/>
</dbReference>
<dbReference type="PANTHER" id="PTHR43649">
    <property type="entry name" value="ARABINOSE-BINDING PROTEIN-RELATED"/>
    <property type="match status" value="1"/>
</dbReference>
<proteinExistence type="inferred from homology"/>
<comment type="subcellular location">
    <subcellularLocation>
        <location evidence="1">Periplasm</location>
    </subcellularLocation>
</comment>
<dbReference type="InterPro" id="IPR006059">
    <property type="entry name" value="SBP"/>
</dbReference>
<dbReference type="GO" id="GO:0042597">
    <property type="term" value="C:periplasmic space"/>
    <property type="evidence" value="ECO:0007669"/>
    <property type="project" value="UniProtKB-SubCell"/>
</dbReference>
<dbReference type="Proteomes" id="UP000494115">
    <property type="component" value="Unassembled WGS sequence"/>
</dbReference>
<dbReference type="SUPFAM" id="SSF53850">
    <property type="entry name" value="Periplasmic binding protein-like II"/>
    <property type="match status" value="1"/>
</dbReference>
<evidence type="ECO:0000256" key="1">
    <source>
        <dbReference type="ARBA" id="ARBA00004418"/>
    </source>
</evidence>
<dbReference type="PANTHER" id="PTHR43649:SF31">
    <property type="entry name" value="SN-GLYCEROL-3-PHOSPHATE-BINDING PERIPLASMIC PROTEIN UGPB"/>
    <property type="match status" value="1"/>
</dbReference>
<keyword evidence="8" id="KW-1185">Reference proteome</keyword>
<accession>A0A6S7BBF0</accession>
<name>A0A6S7BBF0_9BURK</name>
<dbReference type="InterPro" id="IPR050490">
    <property type="entry name" value="Bact_solute-bd_prot1"/>
</dbReference>
<gene>
    <name evidence="7" type="ORF">LMG28138_03354</name>
</gene>
<evidence type="ECO:0000256" key="3">
    <source>
        <dbReference type="ARBA" id="ARBA00011557"/>
    </source>
</evidence>